<evidence type="ECO:0000259" key="2">
    <source>
        <dbReference type="SMART" id="SM00245"/>
    </source>
</evidence>
<feature type="signal peptide" evidence="1">
    <location>
        <begin position="1"/>
        <end position="24"/>
    </location>
</feature>
<dbReference type="Gene3D" id="3.90.226.10">
    <property type="entry name" value="2-enoyl-CoA Hydratase, Chain A, domain 1"/>
    <property type="match status" value="1"/>
</dbReference>
<dbReference type="SUPFAM" id="SSF52096">
    <property type="entry name" value="ClpP/crotonase"/>
    <property type="match status" value="1"/>
</dbReference>
<name>A0A437LTU0_9BURK</name>
<keyword evidence="1" id="KW-0732">Signal</keyword>
<feature type="chain" id="PRO_5019526998" description="Tail specific protease domain-containing protein" evidence="1">
    <location>
        <begin position="25"/>
        <end position="549"/>
    </location>
</feature>
<dbReference type="GO" id="GO:0008236">
    <property type="term" value="F:serine-type peptidase activity"/>
    <property type="evidence" value="ECO:0007669"/>
    <property type="project" value="InterPro"/>
</dbReference>
<dbReference type="Pfam" id="PF03572">
    <property type="entry name" value="Peptidase_S41"/>
    <property type="match status" value="1"/>
</dbReference>
<evidence type="ECO:0000256" key="1">
    <source>
        <dbReference type="SAM" id="SignalP"/>
    </source>
</evidence>
<dbReference type="InterPro" id="IPR005151">
    <property type="entry name" value="Tail-specific_protease"/>
</dbReference>
<dbReference type="Gene3D" id="3.30.750.44">
    <property type="match status" value="1"/>
</dbReference>
<comment type="caution">
    <text evidence="3">The sequence shown here is derived from an EMBL/GenBank/DDBJ whole genome shotgun (WGS) entry which is preliminary data.</text>
</comment>
<dbReference type="PANTHER" id="PTHR32060">
    <property type="entry name" value="TAIL-SPECIFIC PROTEASE"/>
    <property type="match status" value="1"/>
</dbReference>
<dbReference type="PANTHER" id="PTHR32060:SF30">
    <property type="entry name" value="CARBOXY-TERMINAL PROCESSING PROTEASE CTPA"/>
    <property type="match status" value="1"/>
</dbReference>
<keyword evidence="4" id="KW-1185">Reference proteome</keyword>
<sequence length="549" mass="60582">MRFLRFSRGLWPLVWLASMSLAAAQSPRLEAAQRRMDEGHAAEALALLEEDRRDNGLTSHNAWDLLRLQADQGRHHEALQTLETMLRVGRAVPAAWLEAEARLAPLREDPRWQALVARAHQRDALERRLQGAAALETGYRASLPLVERLAGVSRLWMEAKNHFANFDLVPDLDWDALYLRTLERVQKTPDTLTYYGELMRMVAALNDGHSNVYPPEALWEALWARPALRTARIEDRVVITAVLDPALAKQGVRVGQQVLRVDGLAVETHVARRVLPTLSASTPQDRKHRAYGQSLLAGNLGQAVRLQLGDGTRTRHVRIPRVSVARAWELEERPAFAWRKLPGDIALVELNSFADDSAADAFMAAFDEIAQSRAIVFDVRHNGGGNSQVGYRILATLSDRPIASSRWWTRTQVSAWRAWGRAMPLEGGHHGDVLPDPKRHYRGALALLVGPGTYSAAEDFTAAFRSLGRGPVLGAATGGSTGQPLFFKLPGGGQARLCVKRDLLADGQEFVGRGIAPDQPVATTWSGWLAGRDEVLDAAVQALQEVAKP</sequence>
<protein>
    <recommendedName>
        <fullName evidence="2">Tail specific protease domain-containing protein</fullName>
    </recommendedName>
</protein>
<dbReference type="GO" id="GO:0006508">
    <property type="term" value="P:proteolysis"/>
    <property type="evidence" value="ECO:0007669"/>
    <property type="project" value="InterPro"/>
</dbReference>
<evidence type="ECO:0000313" key="4">
    <source>
        <dbReference type="Proteomes" id="UP000288587"/>
    </source>
</evidence>
<dbReference type="GO" id="GO:0007165">
    <property type="term" value="P:signal transduction"/>
    <property type="evidence" value="ECO:0007669"/>
    <property type="project" value="TreeGrafter"/>
</dbReference>
<gene>
    <name evidence="3" type="ORF">EOD73_06810</name>
</gene>
<dbReference type="SMART" id="SM00245">
    <property type="entry name" value="TSPc"/>
    <property type="match status" value="1"/>
</dbReference>
<dbReference type="Proteomes" id="UP000288587">
    <property type="component" value="Unassembled WGS sequence"/>
</dbReference>
<evidence type="ECO:0000313" key="3">
    <source>
        <dbReference type="EMBL" id="RVT88673.1"/>
    </source>
</evidence>
<dbReference type="GO" id="GO:0030288">
    <property type="term" value="C:outer membrane-bounded periplasmic space"/>
    <property type="evidence" value="ECO:0007669"/>
    <property type="project" value="TreeGrafter"/>
</dbReference>
<feature type="domain" description="Tail specific protease" evidence="2">
    <location>
        <begin position="312"/>
        <end position="522"/>
    </location>
</feature>
<dbReference type="GO" id="GO:0004175">
    <property type="term" value="F:endopeptidase activity"/>
    <property type="evidence" value="ECO:0007669"/>
    <property type="project" value="TreeGrafter"/>
</dbReference>
<accession>A0A437LTU0</accession>
<dbReference type="EMBL" id="SACM01000001">
    <property type="protein sequence ID" value="RVT88673.1"/>
    <property type="molecule type" value="Genomic_DNA"/>
</dbReference>
<proteinExistence type="predicted"/>
<dbReference type="OrthoDB" id="7266775at2"/>
<dbReference type="InterPro" id="IPR029045">
    <property type="entry name" value="ClpP/crotonase-like_dom_sf"/>
</dbReference>
<dbReference type="AlphaFoldDB" id="A0A437LTU0"/>
<reference evidence="3 4" key="1">
    <citation type="submission" date="2019-01" db="EMBL/GenBank/DDBJ databases">
        <authorList>
            <person name="Chen W.-M."/>
        </authorList>
    </citation>
    <scope>NUCLEOTIDE SEQUENCE [LARGE SCALE GENOMIC DNA]</scope>
    <source>
        <strain evidence="3 4">CCP-18</strain>
    </source>
</reference>
<organism evidence="3 4">
    <name type="scientific">Inhella crocodyli</name>
    <dbReference type="NCBI Taxonomy" id="2499851"/>
    <lineage>
        <taxon>Bacteria</taxon>
        <taxon>Pseudomonadati</taxon>
        <taxon>Pseudomonadota</taxon>
        <taxon>Betaproteobacteria</taxon>
        <taxon>Burkholderiales</taxon>
        <taxon>Sphaerotilaceae</taxon>
        <taxon>Inhella</taxon>
    </lineage>
</organism>